<dbReference type="Proteomes" id="UP001168821">
    <property type="component" value="Unassembled WGS sequence"/>
</dbReference>
<proteinExistence type="predicted"/>
<evidence type="ECO:0008006" key="4">
    <source>
        <dbReference type="Google" id="ProtNLM"/>
    </source>
</evidence>
<reference evidence="2" key="1">
    <citation type="journal article" date="2023" name="G3 (Bethesda)">
        <title>Whole genome assemblies of Zophobas morio and Tenebrio molitor.</title>
        <authorList>
            <person name="Kaur S."/>
            <person name="Stinson S.A."/>
            <person name="diCenzo G.C."/>
        </authorList>
    </citation>
    <scope>NUCLEOTIDE SEQUENCE</scope>
    <source>
        <strain evidence="2">QUZm001</strain>
    </source>
</reference>
<comment type="caution">
    <text evidence="2">The sequence shown here is derived from an EMBL/GenBank/DDBJ whole genome shotgun (WGS) entry which is preliminary data.</text>
</comment>
<evidence type="ECO:0000256" key="1">
    <source>
        <dbReference type="SAM" id="SignalP"/>
    </source>
</evidence>
<feature type="signal peptide" evidence="1">
    <location>
        <begin position="1"/>
        <end position="22"/>
    </location>
</feature>
<accession>A0AA38MDZ5</accession>
<dbReference type="Gene3D" id="3.40.50.2000">
    <property type="entry name" value="Glycogen Phosphorylase B"/>
    <property type="match status" value="1"/>
</dbReference>
<gene>
    <name evidence="2" type="ORF">Zmor_018755</name>
</gene>
<dbReference type="EMBL" id="JALNTZ010000005">
    <property type="protein sequence ID" value="KAJ3652823.1"/>
    <property type="molecule type" value="Genomic_DNA"/>
</dbReference>
<name>A0AA38MDZ5_9CUCU</name>
<evidence type="ECO:0000313" key="2">
    <source>
        <dbReference type="EMBL" id="KAJ3652823.1"/>
    </source>
</evidence>
<keyword evidence="1" id="KW-0732">Signal</keyword>
<sequence>MTNSFLLISVTVLATLTWQTDGAKILAVFSMPSYSHFQLGFRIAKELADRGHQVTAISPYPQKTPIKNYKDVSLEELVPFVEGKL</sequence>
<protein>
    <recommendedName>
        <fullName evidence="4">Ecdysteroid UDP-glucosyltransferase</fullName>
    </recommendedName>
</protein>
<dbReference type="AlphaFoldDB" id="A0AA38MDZ5"/>
<organism evidence="2 3">
    <name type="scientific">Zophobas morio</name>
    <dbReference type="NCBI Taxonomy" id="2755281"/>
    <lineage>
        <taxon>Eukaryota</taxon>
        <taxon>Metazoa</taxon>
        <taxon>Ecdysozoa</taxon>
        <taxon>Arthropoda</taxon>
        <taxon>Hexapoda</taxon>
        <taxon>Insecta</taxon>
        <taxon>Pterygota</taxon>
        <taxon>Neoptera</taxon>
        <taxon>Endopterygota</taxon>
        <taxon>Coleoptera</taxon>
        <taxon>Polyphaga</taxon>
        <taxon>Cucujiformia</taxon>
        <taxon>Tenebrionidae</taxon>
        <taxon>Zophobas</taxon>
    </lineage>
</organism>
<feature type="chain" id="PRO_5041364145" description="Ecdysteroid UDP-glucosyltransferase" evidence="1">
    <location>
        <begin position="23"/>
        <end position="85"/>
    </location>
</feature>
<keyword evidence="3" id="KW-1185">Reference proteome</keyword>
<evidence type="ECO:0000313" key="3">
    <source>
        <dbReference type="Proteomes" id="UP001168821"/>
    </source>
</evidence>
<dbReference type="SUPFAM" id="SSF53756">
    <property type="entry name" value="UDP-Glycosyltransferase/glycogen phosphorylase"/>
    <property type="match status" value="1"/>
</dbReference>